<name>A0ABU4E2F7_9ENTR</name>
<evidence type="ECO:0000256" key="1">
    <source>
        <dbReference type="SAM" id="Phobius"/>
    </source>
</evidence>
<keyword evidence="1" id="KW-0812">Transmembrane</keyword>
<keyword evidence="3" id="KW-1185">Reference proteome</keyword>
<evidence type="ECO:0000313" key="2">
    <source>
        <dbReference type="EMBL" id="MDV7023280.1"/>
    </source>
</evidence>
<keyword evidence="1" id="KW-0472">Membrane</keyword>
<accession>A0ABU4E2F7</accession>
<proteinExistence type="predicted"/>
<dbReference type="RefSeq" id="WP_317678251.1">
    <property type="nucleotide sequence ID" value="NZ_JAWLOF010000007.1"/>
</dbReference>
<evidence type="ECO:0000313" key="3">
    <source>
        <dbReference type="Proteomes" id="UP001187066"/>
    </source>
</evidence>
<keyword evidence="1" id="KW-1133">Transmembrane helix</keyword>
<sequence length="218" mass="25256">MDRSLLFFYGLFIVFMGYYAWKAKKQRVLTSTLLQLAALVTSMILASLFAESGTGTWWIIVVVINFSLLAGGMILFLGIKFRRGKKQFQAAHNIIKSQGAAGLNMLLHDEFNHRLDWQVIYLPEQNTLEIGANIYYQKWVLFKKYYLRTLSGRTVYFVPDLLLVEVDLSRNGLYALDMFVRHSKETAESVRHYADAIKSGVNQPWMLVDEEQQQQQKR</sequence>
<protein>
    <submittedName>
        <fullName evidence="2">Uncharacterized protein</fullName>
    </submittedName>
</protein>
<feature type="transmembrane region" description="Helical" evidence="1">
    <location>
        <begin position="6"/>
        <end position="21"/>
    </location>
</feature>
<feature type="transmembrane region" description="Helical" evidence="1">
    <location>
        <begin position="56"/>
        <end position="79"/>
    </location>
</feature>
<comment type="caution">
    <text evidence="2">The sequence shown here is derived from an EMBL/GenBank/DDBJ whole genome shotgun (WGS) entry which is preliminary data.</text>
</comment>
<dbReference type="Proteomes" id="UP001187066">
    <property type="component" value="Unassembled WGS sequence"/>
</dbReference>
<reference evidence="2 3" key="1">
    <citation type="submission" date="2023-10" db="EMBL/GenBank/DDBJ databases">
        <authorList>
            <person name="Dale J."/>
        </authorList>
    </citation>
    <scope>NUCLEOTIDE SEQUENCE [LARGE SCALE GENOMIC DNA]</scope>
    <source>
        <strain evidence="2 3">2023EL-00970</strain>
    </source>
</reference>
<gene>
    <name evidence="2" type="ORF">R4P48_11385</name>
</gene>
<dbReference type="EMBL" id="JAWLOF010000007">
    <property type="protein sequence ID" value="MDV7023280.1"/>
    <property type="molecule type" value="Genomic_DNA"/>
</dbReference>
<feature type="transmembrane region" description="Helical" evidence="1">
    <location>
        <begin position="33"/>
        <end position="50"/>
    </location>
</feature>
<organism evidence="2 3">
    <name type="scientific">Atlantibacter subterraneus</name>
    <dbReference type="NCBI Taxonomy" id="255519"/>
    <lineage>
        <taxon>Bacteria</taxon>
        <taxon>Pseudomonadati</taxon>
        <taxon>Pseudomonadota</taxon>
        <taxon>Gammaproteobacteria</taxon>
        <taxon>Enterobacterales</taxon>
        <taxon>Enterobacteriaceae</taxon>
        <taxon>Atlantibacter</taxon>
    </lineage>
</organism>